<evidence type="ECO:0008006" key="5">
    <source>
        <dbReference type="Google" id="ProtNLM"/>
    </source>
</evidence>
<dbReference type="STRING" id="1094619.G5A897"/>
<dbReference type="AlphaFoldDB" id="G5A897"/>
<dbReference type="InterPro" id="IPR013762">
    <property type="entry name" value="Integrase-like_cat_sf"/>
</dbReference>
<dbReference type="SUPFAM" id="SSF56349">
    <property type="entry name" value="DNA breaking-rejoining enzymes"/>
    <property type="match status" value="1"/>
</dbReference>
<evidence type="ECO:0000256" key="1">
    <source>
        <dbReference type="ARBA" id="ARBA00023125"/>
    </source>
</evidence>
<dbReference type="KEGG" id="psoj:PHYSODRAFT_414121"/>
<dbReference type="Gene3D" id="1.10.443.10">
    <property type="entry name" value="Intergrase catalytic core"/>
    <property type="match status" value="1"/>
</dbReference>
<dbReference type="InParanoid" id="G5A897"/>
<accession>G5A897</accession>
<evidence type="ECO:0000256" key="2">
    <source>
        <dbReference type="ARBA" id="ARBA00023172"/>
    </source>
</evidence>
<dbReference type="InterPro" id="IPR011010">
    <property type="entry name" value="DNA_brk_join_enz"/>
</dbReference>
<feature type="non-terminal residue" evidence="3">
    <location>
        <position position="341"/>
    </location>
</feature>
<dbReference type="InterPro" id="IPR052925">
    <property type="entry name" value="Phage_Integrase-like_Recomb"/>
</dbReference>
<dbReference type="RefSeq" id="XP_009536295.1">
    <property type="nucleotide sequence ID" value="XM_009538000.1"/>
</dbReference>
<dbReference type="PANTHER" id="PTHR34605:SF3">
    <property type="entry name" value="P CELL-TYPE AGGLUTINATION PROTEIN MAP4-LIKE-RELATED"/>
    <property type="match status" value="1"/>
</dbReference>
<proteinExistence type="predicted"/>
<feature type="non-terminal residue" evidence="3">
    <location>
        <position position="1"/>
    </location>
</feature>
<keyword evidence="4" id="KW-1185">Reference proteome</keyword>
<name>G5A897_PHYSP</name>
<sequence length="341" mass="37500">REEGLRRQLVALQQRSLADTSRRQYNATWGQWTAFSHQLGRSPWLPQNDEVAQSLQLVLFAIDRWSAAPSNVQPRAISTIHTQVSHVKWFHRVYAGFEPAITPSHATAFAGMRRLSPVPEPRTPVSPAMLEWIAENIDYENPQHRLFLGAALLGFFYLLRSSEYLAVKGGRHRYALEVRDVQVCEATGGPAFTIARASYAVINLRGSKTDQQGLNTARSLSRSGHARVCPVLGAAMLLELAERLGLRSHDALCSLSRTRMLKAEELSKVLKAAAVGIGADPRRVSCHSLRSGGATALIANGVDSTTIKLHGCWKSSAFQRYTQYSSKVGEPLAALMTGNSN</sequence>
<dbReference type="PANTHER" id="PTHR34605">
    <property type="entry name" value="PHAGE_INTEGRASE DOMAIN-CONTAINING PROTEIN"/>
    <property type="match status" value="1"/>
</dbReference>
<keyword evidence="1" id="KW-0238">DNA-binding</keyword>
<protein>
    <recommendedName>
        <fullName evidence="5">Tyr recombinase domain-containing protein</fullName>
    </recommendedName>
</protein>
<dbReference type="Proteomes" id="UP000002640">
    <property type="component" value="Unassembled WGS sequence"/>
</dbReference>
<evidence type="ECO:0000313" key="4">
    <source>
        <dbReference type="Proteomes" id="UP000002640"/>
    </source>
</evidence>
<dbReference type="InterPro" id="IPR010998">
    <property type="entry name" value="Integrase_recombinase_N"/>
</dbReference>
<keyword evidence="2" id="KW-0233">DNA recombination</keyword>
<dbReference type="EMBL" id="JH159161">
    <property type="protein sequence ID" value="EGZ08123.1"/>
    <property type="molecule type" value="Genomic_DNA"/>
</dbReference>
<organism evidence="3 4">
    <name type="scientific">Phytophthora sojae (strain P6497)</name>
    <name type="common">Soybean stem and root rot agent</name>
    <name type="synonym">Phytophthora megasperma f. sp. glycines</name>
    <dbReference type="NCBI Taxonomy" id="1094619"/>
    <lineage>
        <taxon>Eukaryota</taxon>
        <taxon>Sar</taxon>
        <taxon>Stramenopiles</taxon>
        <taxon>Oomycota</taxon>
        <taxon>Peronosporomycetes</taxon>
        <taxon>Peronosporales</taxon>
        <taxon>Peronosporaceae</taxon>
        <taxon>Phytophthora</taxon>
    </lineage>
</organism>
<reference evidence="3 4" key="1">
    <citation type="journal article" date="2006" name="Science">
        <title>Phytophthora genome sequences uncover evolutionary origins and mechanisms of pathogenesis.</title>
        <authorList>
            <person name="Tyler B.M."/>
            <person name="Tripathy S."/>
            <person name="Zhang X."/>
            <person name="Dehal P."/>
            <person name="Jiang R.H."/>
            <person name="Aerts A."/>
            <person name="Arredondo F.D."/>
            <person name="Baxter L."/>
            <person name="Bensasson D."/>
            <person name="Beynon J.L."/>
            <person name="Chapman J."/>
            <person name="Damasceno C.M."/>
            <person name="Dorrance A.E."/>
            <person name="Dou D."/>
            <person name="Dickerman A.W."/>
            <person name="Dubchak I.L."/>
            <person name="Garbelotto M."/>
            <person name="Gijzen M."/>
            <person name="Gordon S.G."/>
            <person name="Govers F."/>
            <person name="Grunwald N.J."/>
            <person name="Huang W."/>
            <person name="Ivors K.L."/>
            <person name="Jones R.W."/>
            <person name="Kamoun S."/>
            <person name="Krampis K."/>
            <person name="Lamour K.H."/>
            <person name="Lee M.K."/>
            <person name="McDonald W.H."/>
            <person name="Medina M."/>
            <person name="Meijer H.J."/>
            <person name="Nordberg E.K."/>
            <person name="Maclean D.J."/>
            <person name="Ospina-Giraldo M.D."/>
            <person name="Morris P.F."/>
            <person name="Phuntumart V."/>
            <person name="Putnam N.H."/>
            <person name="Rash S."/>
            <person name="Rose J.K."/>
            <person name="Sakihama Y."/>
            <person name="Salamov A.A."/>
            <person name="Savidor A."/>
            <person name="Scheuring C.F."/>
            <person name="Smith B.M."/>
            <person name="Sobral B.W."/>
            <person name="Terry A."/>
            <person name="Torto-Alalibo T.A."/>
            <person name="Win J."/>
            <person name="Xu Z."/>
            <person name="Zhang H."/>
            <person name="Grigoriev I.V."/>
            <person name="Rokhsar D.S."/>
            <person name="Boore J.L."/>
        </authorList>
    </citation>
    <scope>NUCLEOTIDE SEQUENCE [LARGE SCALE GENOMIC DNA]</scope>
    <source>
        <strain evidence="3 4">P6497</strain>
    </source>
</reference>
<gene>
    <name evidence="3" type="ORF">PHYSODRAFT_414121</name>
</gene>
<dbReference type="GeneID" id="20651810"/>
<dbReference type="GO" id="GO:0003677">
    <property type="term" value="F:DNA binding"/>
    <property type="evidence" value="ECO:0007669"/>
    <property type="project" value="UniProtKB-KW"/>
</dbReference>
<dbReference type="Gene3D" id="1.10.150.130">
    <property type="match status" value="1"/>
</dbReference>
<dbReference type="GO" id="GO:0015074">
    <property type="term" value="P:DNA integration"/>
    <property type="evidence" value="ECO:0007669"/>
    <property type="project" value="InterPro"/>
</dbReference>
<evidence type="ECO:0000313" key="3">
    <source>
        <dbReference type="EMBL" id="EGZ08123.1"/>
    </source>
</evidence>
<dbReference type="OMA" id="AMLEWIA"/>
<dbReference type="GO" id="GO:0006310">
    <property type="term" value="P:DNA recombination"/>
    <property type="evidence" value="ECO:0007669"/>
    <property type="project" value="UniProtKB-KW"/>
</dbReference>